<reference evidence="5" key="2">
    <citation type="submission" date="2023-05" db="EMBL/GenBank/DDBJ databases">
        <authorList>
            <person name="Schelkunov M.I."/>
        </authorList>
    </citation>
    <scope>NUCLEOTIDE SEQUENCE</scope>
    <source>
        <strain evidence="5">Hsosn_3</strain>
        <tissue evidence="5">Leaf</tissue>
    </source>
</reference>
<evidence type="ECO:0000256" key="1">
    <source>
        <dbReference type="ARBA" id="ARBA00022884"/>
    </source>
</evidence>
<dbReference type="PANTHER" id="PTHR22792:SF132">
    <property type="entry name" value="LA-RELATED PROTEIN 1"/>
    <property type="match status" value="1"/>
</dbReference>
<evidence type="ECO:0000256" key="3">
    <source>
        <dbReference type="SAM" id="MobiDB-lite"/>
    </source>
</evidence>
<organism evidence="5 6">
    <name type="scientific">Heracleum sosnowskyi</name>
    <dbReference type="NCBI Taxonomy" id="360622"/>
    <lineage>
        <taxon>Eukaryota</taxon>
        <taxon>Viridiplantae</taxon>
        <taxon>Streptophyta</taxon>
        <taxon>Embryophyta</taxon>
        <taxon>Tracheophyta</taxon>
        <taxon>Spermatophyta</taxon>
        <taxon>Magnoliopsida</taxon>
        <taxon>eudicotyledons</taxon>
        <taxon>Gunneridae</taxon>
        <taxon>Pentapetalae</taxon>
        <taxon>asterids</taxon>
        <taxon>campanulids</taxon>
        <taxon>Apiales</taxon>
        <taxon>Apiaceae</taxon>
        <taxon>Apioideae</taxon>
        <taxon>apioid superclade</taxon>
        <taxon>Tordylieae</taxon>
        <taxon>Tordyliinae</taxon>
        <taxon>Heracleum</taxon>
    </lineage>
</organism>
<sequence length="485" mass="52558">MAADLSSSSDSIAVTIAVASPSLSVSPVIETSIVTGEISQDNVSVGVTKSPWIKPVNGVVEAAPVMGDSWPTITESTRYPVKPLSDSIKPPDASLSVSKGPAKSNSHHKANTNGNPNSSNHNVHPHPVRQRPSKRGGGSGQSGFSRPPPPPSPTPPPFPIPFGLLPPMMDLKVREPPFKGNTWESRPVGGVGSQSNSGNDHSSQRHSSRRGNYGSRPRGDGMHYNGHGGRRDQDRNWNAPRNSTARDVHMHQIAPPPPPPRFMRPGLPGSTPFIPLPHVYGNPMPFEFVRPFLYGPPLPPESLRGVPLIPPQVPPPMIFPLVDPNLPSLLVNQIDYYFSDDNLVKDQFLRSKMDDQGWVNISVIANFRRVLSLTSDVQLILDALGASTVVEVQGDKIRRRDNWKKWLPPFRQVDTDLALPSPSESIDKMLESSIQNISIDEANTSKFSTMETGDAHSQIVPVKISCEATSAQSKVVNGVDTSGEV</sequence>
<feature type="compositionally biased region" description="Pro residues" evidence="3">
    <location>
        <begin position="146"/>
        <end position="160"/>
    </location>
</feature>
<keyword evidence="6" id="KW-1185">Reference proteome</keyword>
<evidence type="ECO:0000313" key="5">
    <source>
        <dbReference type="EMBL" id="KAK1388568.1"/>
    </source>
</evidence>
<protein>
    <submittedName>
        <fullName evidence="5">HTH La-type RNA-binding domain-containing protein</fullName>
    </submittedName>
</protein>
<dbReference type="SUPFAM" id="SSF46785">
    <property type="entry name" value="Winged helix' DNA-binding domain"/>
    <property type="match status" value="1"/>
</dbReference>
<feature type="compositionally biased region" description="Basic residues" evidence="3">
    <location>
        <begin position="123"/>
        <end position="134"/>
    </location>
</feature>
<dbReference type="InterPro" id="IPR045180">
    <property type="entry name" value="La_dom_prot"/>
</dbReference>
<dbReference type="GO" id="GO:0005737">
    <property type="term" value="C:cytoplasm"/>
    <property type="evidence" value="ECO:0007669"/>
    <property type="project" value="UniProtKB-ARBA"/>
</dbReference>
<keyword evidence="1 2" id="KW-0694">RNA-binding</keyword>
<dbReference type="PANTHER" id="PTHR22792">
    <property type="entry name" value="LUPUS LA PROTEIN-RELATED"/>
    <property type="match status" value="1"/>
</dbReference>
<feature type="domain" description="HTH La-type RNA-binding" evidence="4">
    <location>
        <begin position="320"/>
        <end position="409"/>
    </location>
</feature>
<feature type="region of interest" description="Disordered" evidence="3">
    <location>
        <begin position="69"/>
        <end position="250"/>
    </location>
</feature>
<dbReference type="InterPro" id="IPR036390">
    <property type="entry name" value="WH_DNA-bd_sf"/>
</dbReference>
<proteinExistence type="predicted"/>
<dbReference type="AlphaFoldDB" id="A0AAD8INZ4"/>
<name>A0AAD8INZ4_9APIA</name>
<evidence type="ECO:0000256" key="2">
    <source>
        <dbReference type="PROSITE-ProRule" id="PRU00332"/>
    </source>
</evidence>
<dbReference type="InterPro" id="IPR036388">
    <property type="entry name" value="WH-like_DNA-bd_sf"/>
</dbReference>
<dbReference type="PROSITE" id="PS50961">
    <property type="entry name" value="HTH_LA"/>
    <property type="match status" value="1"/>
</dbReference>
<dbReference type="FunFam" id="1.10.10.10:FF:000131">
    <property type="entry name" value="la-related protein 1B isoform X2"/>
    <property type="match status" value="1"/>
</dbReference>
<reference evidence="5" key="1">
    <citation type="submission" date="2023-02" db="EMBL/GenBank/DDBJ databases">
        <title>Genome of toxic invasive species Heracleum sosnowskyi carries increased number of genes despite the absence of recent whole-genome duplications.</title>
        <authorList>
            <person name="Schelkunov M."/>
            <person name="Shtratnikova V."/>
            <person name="Makarenko M."/>
            <person name="Klepikova A."/>
            <person name="Omelchenko D."/>
            <person name="Novikova G."/>
            <person name="Obukhova E."/>
            <person name="Bogdanov V."/>
            <person name="Penin A."/>
            <person name="Logacheva M."/>
        </authorList>
    </citation>
    <scope>NUCLEOTIDE SEQUENCE</scope>
    <source>
        <strain evidence="5">Hsosn_3</strain>
        <tissue evidence="5">Leaf</tissue>
    </source>
</reference>
<dbReference type="Proteomes" id="UP001237642">
    <property type="component" value="Unassembled WGS sequence"/>
</dbReference>
<gene>
    <name evidence="5" type="ORF">POM88_016746</name>
</gene>
<dbReference type="EMBL" id="JAUIZM010000004">
    <property type="protein sequence ID" value="KAK1388568.1"/>
    <property type="molecule type" value="Genomic_DNA"/>
</dbReference>
<comment type="caution">
    <text evidence="5">The sequence shown here is derived from an EMBL/GenBank/DDBJ whole genome shotgun (WGS) entry which is preliminary data.</text>
</comment>
<evidence type="ECO:0000313" key="6">
    <source>
        <dbReference type="Proteomes" id="UP001237642"/>
    </source>
</evidence>
<dbReference type="GO" id="GO:0003723">
    <property type="term" value="F:RNA binding"/>
    <property type="evidence" value="ECO:0007669"/>
    <property type="project" value="UniProtKB-UniRule"/>
</dbReference>
<dbReference type="Pfam" id="PF05383">
    <property type="entry name" value="La"/>
    <property type="match status" value="1"/>
</dbReference>
<dbReference type="Gene3D" id="1.10.10.10">
    <property type="entry name" value="Winged helix-like DNA-binding domain superfamily/Winged helix DNA-binding domain"/>
    <property type="match status" value="1"/>
</dbReference>
<accession>A0AAD8INZ4</accession>
<dbReference type="SMART" id="SM00715">
    <property type="entry name" value="LA"/>
    <property type="match status" value="1"/>
</dbReference>
<dbReference type="InterPro" id="IPR006630">
    <property type="entry name" value="La_HTH"/>
</dbReference>
<evidence type="ECO:0000259" key="4">
    <source>
        <dbReference type="PROSITE" id="PS50961"/>
    </source>
</evidence>
<dbReference type="CDD" id="cd07323">
    <property type="entry name" value="LAM"/>
    <property type="match status" value="1"/>
</dbReference>